<feature type="chain" id="PRO_5025624289" description="Secreted protein" evidence="1">
    <location>
        <begin position="28"/>
        <end position="114"/>
    </location>
</feature>
<evidence type="ECO:0000256" key="1">
    <source>
        <dbReference type="SAM" id="SignalP"/>
    </source>
</evidence>
<keyword evidence="1" id="KW-0732">Signal</keyword>
<name>A0A6A6ZHF0_9PLEO</name>
<dbReference type="EMBL" id="MU006242">
    <property type="protein sequence ID" value="KAF2820129.1"/>
    <property type="molecule type" value="Genomic_DNA"/>
</dbReference>
<evidence type="ECO:0000313" key="2">
    <source>
        <dbReference type="EMBL" id="KAF2820129.1"/>
    </source>
</evidence>
<organism evidence="2 3">
    <name type="scientific">Ophiobolus disseminans</name>
    <dbReference type="NCBI Taxonomy" id="1469910"/>
    <lineage>
        <taxon>Eukaryota</taxon>
        <taxon>Fungi</taxon>
        <taxon>Dikarya</taxon>
        <taxon>Ascomycota</taxon>
        <taxon>Pezizomycotina</taxon>
        <taxon>Dothideomycetes</taxon>
        <taxon>Pleosporomycetidae</taxon>
        <taxon>Pleosporales</taxon>
        <taxon>Pleosporineae</taxon>
        <taxon>Phaeosphaeriaceae</taxon>
        <taxon>Ophiobolus</taxon>
    </lineage>
</organism>
<dbReference type="AlphaFoldDB" id="A0A6A6ZHF0"/>
<gene>
    <name evidence="2" type="ORF">CC86DRAFT_125713</name>
</gene>
<protein>
    <recommendedName>
        <fullName evidence="4">Secreted protein</fullName>
    </recommendedName>
</protein>
<proteinExistence type="predicted"/>
<keyword evidence="3" id="KW-1185">Reference proteome</keyword>
<reference evidence="2" key="1">
    <citation type="journal article" date="2020" name="Stud. Mycol.">
        <title>101 Dothideomycetes genomes: a test case for predicting lifestyles and emergence of pathogens.</title>
        <authorList>
            <person name="Haridas S."/>
            <person name="Albert R."/>
            <person name="Binder M."/>
            <person name="Bloem J."/>
            <person name="Labutti K."/>
            <person name="Salamov A."/>
            <person name="Andreopoulos B."/>
            <person name="Baker S."/>
            <person name="Barry K."/>
            <person name="Bills G."/>
            <person name="Bluhm B."/>
            <person name="Cannon C."/>
            <person name="Castanera R."/>
            <person name="Culley D."/>
            <person name="Daum C."/>
            <person name="Ezra D."/>
            <person name="Gonzalez J."/>
            <person name="Henrissat B."/>
            <person name="Kuo A."/>
            <person name="Liang C."/>
            <person name="Lipzen A."/>
            <person name="Lutzoni F."/>
            <person name="Magnuson J."/>
            <person name="Mondo S."/>
            <person name="Nolan M."/>
            <person name="Ohm R."/>
            <person name="Pangilinan J."/>
            <person name="Park H.-J."/>
            <person name="Ramirez L."/>
            <person name="Alfaro M."/>
            <person name="Sun H."/>
            <person name="Tritt A."/>
            <person name="Yoshinaga Y."/>
            <person name="Zwiers L.-H."/>
            <person name="Turgeon B."/>
            <person name="Goodwin S."/>
            <person name="Spatafora J."/>
            <person name="Crous P."/>
            <person name="Grigoriev I."/>
        </authorList>
    </citation>
    <scope>NUCLEOTIDE SEQUENCE</scope>
    <source>
        <strain evidence="2">CBS 113818</strain>
    </source>
</reference>
<accession>A0A6A6ZHF0</accession>
<dbReference type="Proteomes" id="UP000799424">
    <property type="component" value="Unassembled WGS sequence"/>
</dbReference>
<evidence type="ECO:0000313" key="3">
    <source>
        <dbReference type="Proteomes" id="UP000799424"/>
    </source>
</evidence>
<feature type="signal peptide" evidence="1">
    <location>
        <begin position="1"/>
        <end position="27"/>
    </location>
</feature>
<sequence>MLEGRGRGMFVCVTSLLQLSLGPHSIAIFSIKSTTECTDTANSSLSTGNLAAGDNAMCFDAKDTLVQPTSSIVISNFTWTSRQSRNSPPIQMHPGTRFQGFSVPRAACFRSDAF</sequence>
<evidence type="ECO:0008006" key="4">
    <source>
        <dbReference type="Google" id="ProtNLM"/>
    </source>
</evidence>